<proteinExistence type="inferred from homology"/>
<dbReference type="GO" id="GO:0019752">
    <property type="term" value="P:carboxylic acid metabolic process"/>
    <property type="evidence" value="ECO:0007669"/>
    <property type="project" value="InterPro"/>
</dbReference>
<dbReference type="InterPro" id="IPR015421">
    <property type="entry name" value="PyrdxlP-dep_Trfase_major"/>
</dbReference>
<keyword evidence="10" id="KW-0443">Lipid metabolism</keyword>
<evidence type="ECO:0000256" key="11">
    <source>
        <dbReference type="ARBA" id="ARBA00023136"/>
    </source>
</evidence>
<keyword evidence="9" id="KW-1133">Transmembrane helix</keyword>
<comment type="subcellular location">
    <subcellularLocation>
        <location evidence="2">Endoplasmic reticulum membrane</location>
        <topology evidence="2">Single-pass membrane protein</topology>
    </subcellularLocation>
</comment>
<protein>
    <recommendedName>
        <fullName evidence="14">sphinganine-1-phosphate aldolase</fullName>
        <ecNumber evidence="14">4.1.2.27</ecNumber>
    </recommendedName>
    <alternativeName>
        <fullName evidence="15">Sphingosine-1-phosphate aldolase</fullName>
    </alternativeName>
</protein>
<evidence type="ECO:0000256" key="14">
    <source>
        <dbReference type="ARBA" id="ARBA00038965"/>
    </source>
</evidence>
<keyword evidence="7 16" id="KW-0663">Pyridoxal phosphate</keyword>
<evidence type="ECO:0000256" key="3">
    <source>
        <dbReference type="ARBA" id="ARBA00004760"/>
    </source>
</evidence>
<evidence type="ECO:0000256" key="15">
    <source>
        <dbReference type="ARBA" id="ARBA00042568"/>
    </source>
</evidence>
<evidence type="ECO:0000256" key="13">
    <source>
        <dbReference type="ARBA" id="ARBA00038302"/>
    </source>
</evidence>
<evidence type="ECO:0000256" key="17">
    <source>
        <dbReference type="RuleBase" id="RU000382"/>
    </source>
</evidence>
<evidence type="ECO:0000256" key="7">
    <source>
        <dbReference type="ARBA" id="ARBA00022898"/>
    </source>
</evidence>
<dbReference type="InterPro" id="IPR002129">
    <property type="entry name" value="PyrdxlP-dep_de-COase"/>
</dbReference>
<dbReference type="InterPro" id="IPR015424">
    <property type="entry name" value="PyrdxlP-dep_Trfase"/>
</dbReference>
<dbReference type="WBParaSite" id="PSAMB.scaffold2850size20903.g19478.t1">
    <property type="protein sequence ID" value="PSAMB.scaffold2850size20903.g19478.t1"/>
    <property type="gene ID" value="PSAMB.scaffold2850size20903.g19478"/>
</dbReference>
<sequence length="553" mass="61431">MPSDLIQQTQTAIALARALINNKLESIDPLKLVATTVAATYLFCYLRYLQKSDKTLTARFKNALFYYLRKVPYVRRKVDEEVEKVKGDLHHSIHASDKSGHFFVSLPQHGLSKDELIQTAKQYEDMEGPQYLEGRVSGAVFSDEPDDQRELLKEVFGMYAWSNPLWPKVFPGCRKMEAEVIRMCCDLFRGGPKACGTMSTGGSMSILLACLAYRNRALERGIEFPEMILPTSAHAAFTKAAELFRIKIVWAKLDPVTYQVDLKAVRRAIGSRTAMIVASAPNFPYGTTDDIVAIGKLGLDYKVPVHIDACLGGFILPFARLSGYHVPPFDFSVKGVTSITADTHKYGLTPKGSSVIVYRDPQYLHYQYFCDPDWQGGIYASATFEGSRSGANIALCWATMLFHGTDNYMKTSSAVVETTRKIRDGIKKIPALRLFGSSDTCIVSFTSDKIDIHRLHDLMGKRGWQLANLQFPSGVHIMVTLNQTKPGVADAFIADIHGVVEEILASPKAQAEGPAALYGMAQKLPDRSIVKEFAYAYLDECYSTPTAMHNGTH</sequence>
<keyword evidence="5" id="KW-0812">Transmembrane</keyword>
<keyword evidence="11" id="KW-0472">Membrane</keyword>
<evidence type="ECO:0000256" key="16">
    <source>
        <dbReference type="PIRSR" id="PIRSR602129-50"/>
    </source>
</evidence>
<comment type="cofactor">
    <cofactor evidence="1 16 17">
        <name>pyridoxal 5'-phosphate</name>
        <dbReference type="ChEBI" id="CHEBI:597326"/>
    </cofactor>
</comment>
<dbReference type="InterPro" id="IPR015422">
    <property type="entry name" value="PyrdxlP-dep_Trfase_small"/>
</dbReference>
<comment type="similarity">
    <text evidence="13">Belongs to the group II decarboxylase family. Sphingosine-1-phosphate lyase subfamily.</text>
</comment>
<dbReference type="FunFam" id="6.10.140.2150:FF:000001">
    <property type="entry name" value="Sphingosine-1-phosphate lyase 1"/>
    <property type="match status" value="1"/>
</dbReference>
<dbReference type="EC" id="4.1.2.27" evidence="14"/>
<evidence type="ECO:0000313" key="19">
    <source>
        <dbReference type="WBParaSite" id="PSAMB.scaffold2850size20903.g19478.t1"/>
    </source>
</evidence>
<evidence type="ECO:0000256" key="8">
    <source>
        <dbReference type="ARBA" id="ARBA00022919"/>
    </source>
</evidence>
<keyword evidence="12 17" id="KW-0456">Lyase</keyword>
<dbReference type="FunFam" id="3.40.640.10:FF:000020">
    <property type="entry name" value="sphingosine-1-phosphate lyase 1"/>
    <property type="match status" value="1"/>
</dbReference>
<evidence type="ECO:0000256" key="4">
    <source>
        <dbReference type="ARBA" id="ARBA00004991"/>
    </source>
</evidence>
<dbReference type="PANTHER" id="PTHR42735:SF15">
    <property type="entry name" value="SPHINGOSINE PHOSPHATE LYASE"/>
    <property type="match status" value="1"/>
</dbReference>
<keyword evidence="18" id="KW-1185">Reference proteome</keyword>
<evidence type="ECO:0000256" key="6">
    <source>
        <dbReference type="ARBA" id="ARBA00022824"/>
    </source>
</evidence>
<organism evidence="18 19">
    <name type="scientific">Plectus sambesii</name>
    <dbReference type="NCBI Taxonomy" id="2011161"/>
    <lineage>
        <taxon>Eukaryota</taxon>
        <taxon>Metazoa</taxon>
        <taxon>Ecdysozoa</taxon>
        <taxon>Nematoda</taxon>
        <taxon>Chromadorea</taxon>
        <taxon>Plectida</taxon>
        <taxon>Plectina</taxon>
        <taxon>Plectoidea</taxon>
        <taxon>Plectidae</taxon>
        <taxon>Plectus</taxon>
    </lineage>
</organism>
<evidence type="ECO:0000256" key="9">
    <source>
        <dbReference type="ARBA" id="ARBA00022989"/>
    </source>
</evidence>
<evidence type="ECO:0000256" key="12">
    <source>
        <dbReference type="ARBA" id="ARBA00023239"/>
    </source>
</evidence>
<dbReference type="SUPFAM" id="SSF53383">
    <property type="entry name" value="PLP-dependent transferases"/>
    <property type="match status" value="1"/>
</dbReference>
<comment type="pathway">
    <text evidence="3">Lipid metabolism; sphingolipid metabolism.</text>
</comment>
<dbReference type="AlphaFoldDB" id="A0A914VYY2"/>
<evidence type="ECO:0000256" key="10">
    <source>
        <dbReference type="ARBA" id="ARBA00023098"/>
    </source>
</evidence>
<dbReference type="Proteomes" id="UP000887566">
    <property type="component" value="Unplaced"/>
</dbReference>
<dbReference type="GO" id="GO:0005789">
    <property type="term" value="C:endoplasmic reticulum membrane"/>
    <property type="evidence" value="ECO:0007669"/>
    <property type="project" value="UniProtKB-SubCell"/>
</dbReference>
<evidence type="ECO:0000313" key="18">
    <source>
        <dbReference type="Proteomes" id="UP000887566"/>
    </source>
</evidence>
<dbReference type="PANTHER" id="PTHR42735">
    <property type="match status" value="1"/>
</dbReference>
<dbReference type="InterPro" id="IPR050477">
    <property type="entry name" value="GrpII_AminoAcid_Decarb"/>
</dbReference>
<keyword evidence="8" id="KW-0746">Sphingolipid metabolism</keyword>
<dbReference type="Pfam" id="PF00282">
    <property type="entry name" value="Pyridoxal_deC"/>
    <property type="match status" value="1"/>
</dbReference>
<dbReference type="GO" id="GO:0008117">
    <property type="term" value="F:sphinganine-1-phosphate aldolase activity"/>
    <property type="evidence" value="ECO:0007669"/>
    <property type="project" value="UniProtKB-EC"/>
</dbReference>
<dbReference type="Gene3D" id="6.10.140.2150">
    <property type="match status" value="1"/>
</dbReference>
<reference evidence="19" key="1">
    <citation type="submission" date="2022-11" db="UniProtKB">
        <authorList>
            <consortium name="WormBaseParasite"/>
        </authorList>
    </citation>
    <scope>IDENTIFICATION</scope>
</reference>
<accession>A0A914VYY2</accession>
<dbReference type="GO" id="GO:0030149">
    <property type="term" value="P:sphingolipid catabolic process"/>
    <property type="evidence" value="ECO:0007669"/>
    <property type="project" value="TreeGrafter"/>
</dbReference>
<evidence type="ECO:0000256" key="5">
    <source>
        <dbReference type="ARBA" id="ARBA00022692"/>
    </source>
</evidence>
<dbReference type="Gene3D" id="3.40.640.10">
    <property type="entry name" value="Type I PLP-dependent aspartate aminotransferase-like (Major domain)"/>
    <property type="match status" value="1"/>
</dbReference>
<evidence type="ECO:0000256" key="1">
    <source>
        <dbReference type="ARBA" id="ARBA00001933"/>
    </source>
</evidence>
<evidence type="ECO:0000256" key="2">
    <source>
        <dbReference type="ARBA" id="ARBA00004389"/>
    </source>
</evidence>
<keyword evidence="6" id="KW-0256">Endoplasmic reticulum</keyword>
<dbReference type="GO" id="GO:0030170">
    <property type="term" value="F:pyridoxal phosphate binding"/>
    <property type="evidence" value="ECO:0007669"/>
    <property type="project" value="InterPro"/>
</dbReference>
<name>A0A914VYY2_9BILA</name>
<comment type="pathway">
    <text evidence="4">Sphingolipid metabolism.</text>
</comment>
<dbReference type="Gene3D" id="3.90.1150.10">
    <property type="entry name" value="Aspartate Aminotransferase, domain 1"/>
    <property type="match status" value="1"/>
</dbReference>
<feature type="modified residue" description="N6-(pyridoxal phosphate)lysine" evidence="16">
    <location>
        <position position="345"/>
    </location>
</feature>